<gene>
    <name evidence="1" type="ORF">PLEPLA_LOCUS18896</name>
</gene>
<sequence>MLLDPRSMGDQSPVAVHGQDIVQVKTFSFHLGDPERLDLWVINMKRQNWILSLCSQHLSIDKRVTQTACTSGCPT</sequence>
<name>A0A9N7UHJ7_PLEPL</name>
<accession>A0A9N7UHJ7</accession>
<dbReference type="AlphaFoldDB" id="A0A9N7UHJ7"/>
<comment type="caution">
    <text evidence="1">The sequence shown here is derived from an EMBL/GenBank/DDBJ whole genome shotgun (WGS) entry which is preliminary data.</text>
</comment>
<protein>
    <submittedName>
        <fullName evidence="1">Uncharacterized protein</fullName>
    </submittedName>
</protein>
<proteinExistence type="predicted"/>
<dbReference type="EMBL" id="CADEAL010001280">
    <property type="protein sequence ID" value="CAB1430900.1"/>
    <property type="molecule type" value="Genomic_DNA"/>
</dbReference>
<keyword evidence="2" id="KW-1185">Reference proteome</keyword>
<evidence type="ECO:0000313" key="2">
    <source>
        <dbReference type="Proteomes" id="UP001153269"/>
    </source>
</evidence>
<evidence type="ECO:0000313" key="1">
    <source>
        <dbReference type="EMBL" id="CAB1430900.1"/>
    </source>
</evidence>
<organism evidence="1 2">
    <name type="scientific">Pleuronectes platessa</name>
    <name type="common">European plaice</name>
    <dbReference type="NCBI Taxonomy" id="8262"/>
    <lineage>
        <taxon>Eukaryota</taxon>
        <taxon>Metazoa</taxon>
        <taxon>Chordata</taxon>
        <taxon>Craniata</taxon>
        <taxon>Vertebrata</taxon>
        <taxon>Euteleostomi</taxon>
        <taxon>Actinopterygii</taxon>
        <taxon>Neopterygii</taxon>
        <taxon>Teleostei</taxon>
        <taxon>Neoteleostei</taxon>
        <taxon>Acanthomorphata</taxon>
        <taxon>Carangaria</taxon>
        <taxon>Pleuronectiformes</taxon>
        <taxon>Pleuronectoidei</taxon>
        <taxon>Pleuronectidae</taxon>
        <taxon>Pleuronectes</taxon>
    </lineage>
</organism>
<reference evidence="1" key="1">
    <citation type="submission" date="2020-03" db="EMBL/GenBank/DDBJ databases">
        <authorList>
            <person name="Weist P."/>
        </authorList>
    </citation>
    <scope>NUCLEOTIDE SEQUENCE</scope>
</reference>
<dbReference type="Proteomes" id="UP001153269">
    <property type="component" value="Unassembled WGS sequence"/>
</dbReference>